<dbReference type="InterPro" id="IPR036865">
    <property type="entry name" value="CRAL-TRIO_dom_sf"/>
</dbReference>
<proteinExistence type="evidence at transcript level"/>
<dbReference type="SUPFAM" id="SSF52087">
    <property type="entry name" value="CRAL/TRIO domain"/>
    <property type="match status" value="1"/>
</dbReference>
<dbReference type="SMART" id="SM00516">
    <property type="entry name" value="SEC14"/>
    <property type="match status" value="1"/>
</dbReference>
<organism evidence="2">
    <name type="scientific">Picea sitchensis</name>
    <name type="common">Sitka spruce</name>
    <name type="synonym">Pinus sitchensis</name>
    <dbReference type="NCBI Taxonomy" id="3332"/>
    <lineage>
        <taxon>Eukaryota</taxon>
        <taxon>Viridiplantae</taxon>
        <taxon>Streptophyta</taxon>
        <taxon>Embryophyta</taxon>
        <taxon>Tracheophyta</taxon>
        <taxon>Spermatophyta</taxon>
        <taxon>Pinopsida</taxon>
        <taxon>Pinidae</taxon>
        <taxon>Conifers I</taxon>
        <taxon>Pinales</taxon>
        <taxon>Pinaceae</taxon>
        <taxon>Picea</taxon>
    </lineage>
</organism>
<evidence type="ECO:0000313" key="2">
    <source>
        <dbReference type="EMBL" id="ABR17649.1"/>
    </source>
</evidence>
<dbReference type="PANTHER" id="PTHR48411">
    <property type="entry name" value="OS01G0948300 PROTEIN"/>
    <property type="match status" value="1"/>
</dbReference>
<name>B8LPR9_PICSI</name>
<dbReference type="Gene3D" id="3.40.525.10">
    <property type="entry name" value="CRAL-TRIO lipid binding domain"/>
    <property type="match status" value="1"/>
</dbReference>
<accession>B8LPR9</accession>
<sequence length="253" mass="29383">METKGDAEDDFSLYVVASDLTVDAHAYGIGKHNIQEEEENEEWHDCDSALSPLLVMDDDDDFSDLDQLQILELQGKDRAGRRILRIVGKFFPAPVIGGERLKKYICQKIFTTVSEGPFCIVYIHTAVQREENSPGLSIIRWIYEDLPTDYKQRLQLVYFLHPGILSRLLLATLGRYFLSEGLYWKLKYINRLEFLWSDIKKGQIEIPEFVCEHDALLENRPLMDYGIETDPYHLHEMPGMGYTFSRSATRWHS</sequence>
<dbReference type="InterPro" id="IPR001251">
    <property type="entry name" value="CRAL-TRIO_dom"/>
</dbReference>
<dbReference type="PANTHER" id="PTHR48411:SF1">
    <property type="entry name" value="OS01G0948300 PROTEIN"/>
    <property type="match status" value="1"/>
</dbReference>
<dbReference type="EMBL" id="EF677850">
    <property type="protein sequence ID" value="ABR17649.1"/>
    <property type="molecule type" value="mRNA"/>
</dbReference>
<dbReference type="AlphaFoldDB" id="B8LPR9"/>
<reference evidence="2" key="1">
    <citation type="submission" date="2007-06" db="EMBL/GenBank/DDBJ databases">
        <title>Full length cDNA sequences from Sitka Spruce (Picea sitchensis).</title>
        <authorList>
            <person name="Ralph S.G."/>
            <person name="Chun H.E."/>
            <person name="Liao N."/>
            <person name="Ali J."/>
            <person name="Reid K."/>
            <person name="Kolosova N."/>
            <person name="Cooper N."/>
            <person name="Cullis C."/>
            <person name="Jancsik S."/>
            <person name="Moore R."/>
            <person name="Mayo M."/>
            <person name="Wagner S."/>
            <person name="Holt R.A."/>
            <person name="Jones S.J.M."/>
            <person name="Marra M.A."/>
            <person name="Ritland C.E."/>
            <person name="Ritland K."/>
            <person name="Bohlmann J."/>
        </authorList>
    </citation>
    <scope>NUCLEOTIDE SEQUENCE</scope>
    <source>
        <tissue evidence="2">Green portion of the leader tissue</tissue>
    </source>
</reference>
<feature type="domain" description="CRAL-TRIO" evidence="1">
    <location>
        <begin position="57"/>
        <end position="215"/>
    </location>
</feature>
<dbReference type="Pfam" id="PF13716">
    <property type="entry name" value="CRAL_TRIO_2"/>
    <property type="match status" value="1"/>
</dbReference>
<evidence type="ECO:0000259" key="1">
    <source>
        <dbReference type="SMART" id="SM00516"/>
    </source>
</evidence>
<dbReference type="CDD" id="cd00170">
    <property type="entry name" value="SEC14"/>
    <property type="match status" value="1"/>
</dbReference>
<protein>
    <recommendedName>
        <fullName evidence="1">CRAL-TRIO domain-containing protein</fullName>
    </recommendedName>
</protein>